<keyword evidence="1" id="KW-1133">Transmembrane helix</keyword>
<feature type="transmembrane region" description="Helical" evidence="1">
    <location>
        <begin position="12"/>
        <end position="30"/>
    </location>
</feature>
<keyword evidence="1" id="KW-0812">Transmembrane</keyword>
<feature type="transmembrane region" description="Helical" evidence="1">
    <location>
        <begin position="36"/>
        <end position="53"/>
    </location>
</feature>
<dbReference type="Proteomes" id="UP000245506">
    <property type="component" value="Unassembled WGS sequence"/>
</dbReference>
<keyword evidence="1" id="KW-0472">Membrane</keyword>
<gene>
    <name evidence="2" type="ORF">DKT75_12880</name>
</gene>
<dbReference type="EMBL" id="QGKL01000035">
    <property type="protein sequence ID" value="PWQ95233.1"/>
    <property type="molecule type" value="Genomic_DNA"/>
</dbReference>
<organism evidence="2 3">
    <name type="scientific">Leucothrix arctica</name>
    <dbReference type="NCBI Taxonomy" id="1481894"/>
    <lineage>
        <taxon>Bacteria</taxon>
        <taxon>Pseudomonadati</taxon>
        <taxon>Pseudomonadota</taxon>
        <taxon>Gammaproteobacteria</taxon>
        <taxon>Thiotrichales</taxon>
        <taxon>Thiotrichaceae</taxon>
        <taxon>Leucothrix</taxon>
    </lineage>
</organism>
<feature type="transmembrane region" description="Helical" evidence="1">
    <location>
        <begin position="65"/>
        <end position="85"/>
    </location>
</feature>
<comment type="caution">
    <text evidence="2">The sequence shown here is derived from an EMBL/GenBank/DDBJ whole genome shotgun (WGS) entry which is preliminary data.</text>
</comment>
<reference evidence="2 3" key="1">
    <citation type="submission" date="2018-05" db="EMBL/GenBank/DDBJ databases">
        <title>Leucothrix arctica sp. nov., isolated from Arctic seawater.</title>
        <authorList>
            <person name="Choi A."/>
            <person name="Baek K."/>
        </authorList>
    </citation>
    <scope>NUCLEOTIDE SEQUENCE [LARGE SCALE GENOMIC DNA]</scope>
    <source>
        <strain evidence="2 3">IMCC9719</strain>
    </source>
</reference>
<accession>A0A317CD04</accession>
<name>A0A317CD04_9GAMM</name>
<evidence type="ECO:0000313" key="3">
    <source>
        <dbReference type="Proteomes" id="UP000245506"/>
    </source>
</evidence>
<evidence type="ECO:0000256" key="1">
    <source>
        <dbReference type="SAM" id="Phobius"/>
    </source>
</evidence>
<feature type="transmembrane region" description="Helical" evidence="1">
    <location>
        <begin position="122"/>
        <end position="148"/>
    </location>
</feature>
<dbReference type="AlphaFoldDB" id="A0A317CD04"/>
<evidence type="ECO:0000313" key="2">
    <source>
        <dbReference type="EMBL" id="PWQ95233.1"/>
    </source>
</evidence>
<sequence length="167" mass="18446">MTKPQLFCKWTILVWLNAAFSFFMALGNSARTESAIAGMICGVFTFVVLYYLLDLRLLQQGKDTLRKWLLIGVIIKALTQFLPAIEIAAGMAAVGLVEIGVEFAQQFGYFLSSTGLDSFIKIYLITVIDGVLLSLAVGIFVLLIKLFCNKVLPLFKKPKEAVTSRLA</sequence>
<dbReference type="RefSeq" id="WP_109823845.1">
    <property type="nucleotide sequence ID" value="NZ_QGKL01000035.1"/>
</dbReference>
<keyword evidence="3" id="KW-1185">Reference proteome</keyword>
<protein>
    <submittedName>
        <fullName evidence="2">Uncharacterized protein</fullName>
    </submittedName>
</protein>
<proteinExistence type="predicted"/>